<sequence length="106" mass="11290">MPSSPNLKAVREDSWEVTMDDLVAEESICGRTLQTAHTGQWRQCARAARDTTKGSWRGVEGGVEPGAVSGWRQGHVSGRSAAAAAACGKGCRAASSEKGFRSVWRI</sequence>
<protein>
    <submittedName>
        <fullName evidence="1">Uncharacterized protein</fullName>
    </submittedName>
</protein>
<organism evidence="1 2">
    <name type="scientific">Mycena pura</name>
    <dbReference type="NCBI Taxonomy" id="153505"/>
    <lineage>
        <taxon>Eukaryota</taxon>
        <taxon>Fungi</taxon>
        <taxon>Dikarya</taxon>
        <taxon>Basidiomycota</taxon>
        <taxon>Agaricomycotina</taxon>
        <taxon>Agaricomycetes</taxon>
        <taxon>Agaricomycetidae</taxon>
        <taxon>Agaricales</taxon>
        <taxon>Marasmiineae</taxon>
        <taxon>Mycenaceae</taxon>
        <taxon>Mycena</taxon>
    </lineage>
</organism>
<dbReference type="EMBL" id="JARJCW010000005">
    <property type="protein sequence ID" value="KAJ7224717.1"/>
    <property type="molecule type" value="Genomic_DNA"/>
</dbReference>
<evidence type="ECO:0000313" key="1">
    <source>
        <dbReference type="EMBL" id="KAJ7224717.1"/>
    </source>
</evidence>
<gene>
    <name evidence="1" type="ORF">GGX14DRAFT_387386</name>
</gene>
<name>A0AAD6YPE7_9AGAR</name>
<comment type="caution">
    <text evidence="1">The sequence shown here is derived from an EMBL/GenBank/DDBJ whole genome shotgun (WGS) entry which is preliminary data.</text>
</comment>
<reference evidence="1" key="1">
    <citation type="submission" date="2023-03" db="EMBL/GenBank/DDBJ databases">
        <title>Massive genome expansion in bonnet fungi (Mycena s.s.) driven by repeated elements and novel gene families across ecological guilds.</title>
        <authorList>
            <consortium name="Lawrence Berkeley National Laboratory"/>
            <person name="Harder C.B."/>
            <person name="Miyauchi S."/>
            <person name="Viragh M."/>
            <person name="Kuo A."/>
            <person name="Thoen E."/>
            <person name="Andreopoulos B."/>
            <person name="Lu D."/>
            <person name="Skrede I."/>
            <person name="Drula E."/>
            <person name="Henrissat B."/>
            <person name="Morin E."/>
            <person name="Kohler A."/>
            <person name="Barry K."/>
            <person name="LaButti K."/>
            <person name="Morin E."/>
            <person name="Salamov A."/>
            <person name="Lipzen A."/>
            <person name="Mereny Z."/>
            <person name="Hegedus B."/>
            <person name="Baldrian P."/>
            <person name="Stursova M."/>
            <person name="Weitz H."/>
            <person name="Taylor A."/>
            <person name="Grigoriev I.V."/>
            <person name="Nagy L.G."/>
            <person name="Martin F."/>
            <person name="Kauserud H."/>
        </authorList>
    </citation>
    <scope>NUCLEOTIDE SEQUENCE</scope>
    <source>
        <strain evidence="1">9144</strain>
    </source>
</reference>
<dbReference type="AlphaFoldDB" id="A0AAD6YPE7"/>
<keyword evidence="2" id="KW-1185">Reference proteome</keyword>
<evidence type="ECO:0000313" key="2">
    <source>
        <dbReference type="Proteomes" id="UP001219525"/>
    </source>
</evidence>
<dbReference type="Proteomes" id="UP001219525">
    <property type="component" value="Unassembled WGS sequence"/>
</dbReference>
<accession>A0AAD6YPE7</accession>
<proteinExistence type="predicted"/>